<comment type="caution">
    <text evidence="2">The sequence shown here is derived from an EMBL/GenBank/DDBJ whole genome shotgun (WGS) entry which is preliminary data.</text>
</comment>
<name>A0ABP1R2M4_9HEXA</name>
<dbReference type="EMBL" id="CAXLJM020000057">
    <property type="protein sequence ID" value="CAL8117852.1"/>
    <property type="molecule type" value="Genomic_DNA"/>
</dbReference>
<feature type="transmembrane region" description="Helical" evidence="1">
    <location>
        <begin position="67"/>
        <end position="86"/>
    </location>
</feature>
<gene>
    <name evidence="2" type="ORF">ODALV1_LOCUS17866</name>
</gene>
<keyword evidence="1" id="KW-0472">Membrane</keyword>
<feature type="transmembrane region" description="Helical" evidence="1">
    <location>
        <begin position="248"/>
        <end position="269"/>
    </location>
</feature>
<evidence type="ECO:0000256" key="1">
    <source>
        <dbReference type="SAM" id="Phobius"/>
    </source>
</evidence>
<evidence type="ECO:0000313" key="3">
    <source>
        <dbReference type="Proteomes" id="UP001642540"/>
    </source>
</evidence>
<dbReference type="Proteomes" id="UP001642540">
    <property type="component" value="Unassembled WGS sequence"/>
</dbReference>
<organism evidence="2 3">
    <name type="scientific">Orchesella dallaii</name>
    <dbReference type="NCBI Taxonomy" id="48710"/>
    <lineage>
        <taxon>Eukaryota</taxon>
        <taxon>Metazoa</taxon>
        <taxon>Ecdysozoa</taxon>
        <taxon>Arthropoda</taxon>
        <taxon>Hexapoda</taxon>
        <taxon>Collembola</taxon>
        <taxon>Entomobryomorpha</taxon>
        <taxon>Entomobryoidea</taxon>
        <taxon>Orchesellidae</taxon>
        <taxon>Orchesellinae</taxon>
        <taxon>Orchesella</taxon>
    </lineage>
</organism>
<evidence type="ECO:0000313" key="2">
    <source>
        <dbReference type="EMBL" id="CAL8117852.1"/>
    </source>
</evidence>
<reference evidence="2 3" key="1">
    <citation type="submission" date="2024-08" db="EMBL/GenBank/DDBJ databases">
        <authorList>
            <person name="Cucini C."/>
            <person name="Frati F."/>
        </authorList>
    </citation>
    <scope>NUCLEOTIDE SEQUENCE [LARGE SCALE GENOMIC DNA]</scope>
</reference>
<sequence>MYPLPMYCDPKTLRHSPQTNRWKIFTWNLFVTVLIFGTGFPSCFYGIFKVSHRNNTTIAFRRIDTAIHLVTLLGNVVTWCFNFLLFRFREQLSLGRNQGIWQYSTLSYRYPAACRQVRLDTKKSMDMLGSIVNAYVFLLASNPVLFVMVLMFLELDPYYWIVNEFLPSPLYADLLHIVSGFLVRLVLCTLFILEFMRLCTFLTIFSITSFCHIITVLSVITKLQTPREYIREYRKICLSFYRNVREPLSMFFFAFAVLAQAVTTTLVWLTISSYKYLSFWAYMLFPPLAIYIIFVSAVLILGATKCDMKTETMIAKWRLSSLNNYRIVEEGTRDYRQFWRSRVEKNAVRKQVRSLLSLKTYCGGLFTFKRITPLHYFSILMSHVTTALLTYPI</sequence>
<feature type="transmembrane region" description="Helical" evidence="1">
    <location>
        <begin position="132"/>
        <end position="153"/>
    </location>
</feature>
<proteinExistence type="predicted"/>
<feature type="transmembrane region" description="Helical" evidence="1">
    <location>
        <begin position="281"/>
        <end position="303"/>
    </location>
</feature>
<keyword evidence="1" id="KW-1133">Transmembrane helix</keyword>
<feature type="transmembrane region" description="Helical" evidence="1">
    <location>
        <begin position="173"/>
        <end position="193"/>
    </location>
</feature>
<keyword evidence="1" id="KW-0812">Transmembrane</keyword>
<keyword evidence="3" id="KW-1185">Reference proteome</keyword>
<protein>
    <recommendedName>
        <fullName evidence="4">Gustatory receptor</fullName>
    </recommendedName>
</protein>
<evidence type="ECO:0008006" key="4">
    <source>
        <dbReference type="Google" id="ProtNLM"/>
    </source>
</evidence>
<feature type="transmembrane region" description="Helical" evidence="1">
    <location>
        <begin position="200"/>
        <end position="220"/>
    </location>
</feature>
<accession>A0ABP1R2M4</accession>
<feature type="transmembrane region" description="Helical" evidence="1">
    <location>
        <begin position="24"/>
        <end position="47"/>
    </location>
</feature>